<dbReference type="SUPFAM" id="SSF51735">
    <property type="entry name" value="NAD(P)-binding Rossmann-fold domains"/>
    <property type="match status" value="1"/>
</dbReference>
<accession>A0A9D1FLZ5</accession>
<reference evidence="3" key="2">
    <citation type="journal article" date="2021" name="PeerJ">
        <title>Extensive microbial diversity within the chicken gut microbiome revealed by metagenomics and culture.</title>
        <authorList>
            <person name="Gilroy R."/>
            <person name="Ravi A."/>
            <person name="Getino M."/>
            <person name="Pursley I."/>
            <person name="Horton D.L."/>
            <person name="Alikhan N.F."/>
            <person name="Baker D."/>
            <person name="Gharbi K."/>
            <person name="Hall N."/>
            <person name="Watson M."/>
            <person name="Adriaenssens E.M."/>
            <person name="Foster-Nyarko E."/>
            <person name="Jarju S."/>
            <person name="Secka A."/>
            <person name="Antonio M."/>
            <person name="Oren A."/>
            <person name="Chaudhuri R.R."/>
            <person name="La Ragione R."/>
            <person name="Hildebrand F."/>
            <person name="Pallen M.J."/>
        </authorList>
    </citation>
    <scope>NUCLEOTIDE SEQUENCE</scope>
    <source>
        <strain evidence="3">CHK199-13235</strain>
    </source>
</reference>
<proteinExistence type="predicted"/>
<dbReference type="EMBL" id="DVJP01000029">
    <property type="protein sequence ID" value="HIS75942.1"/>
    <property type="molecule type" value="Genomic_DNA"/>
</dbReference>
<dbReference type="Gene3D" id="3.40.50.720">
    <property type="entry name" value="NAD(P)-binding Rossmann-like Domain"/>
    <property type="match status" value="1"/>
</dbReference>
<sequence>MRYAVIGTGWIAGSYIQGAAQTGRWELAAVYSRKKETGLAFGAKYGVSTVYTSLTELAASDIPAVYIASPNAFHYEQSRMMLEAGKHVICEKPITVTPEGYEELRELAAKKGLIYMEAIMMLHQPHLRSIEDALQKIGRITSARLDFCQLSSKYPAYLRGELPNIFNPQMATGSLMDLGIYCVYPAVAWFGMPEKITAQASFLPTGADISCTAILSYPGFQAVLHCCKNAQSRLGSEIMGEEGTLVLPSISQLTGAALYDKSGNTTPITGSVEKEALMGNEAADFYRYITDPAGSREEYEKAGELASQAGSVMAQIRRQAGISFPEGLK</sequence>
<dbReference type="InterPro" id="IPR055170">
    <property type="entry name" value="GFO_IDH_MocA-like_dom"/>
</dbReference>
<dbReference type="Proteomes" id="UP000824002">
    <property type="component" value="Unassembled WGS sequence"/>
</dbReference>
<dbReference type="GO" id="GO:0000166">
    <property type="term" value="F:nucleotide binding"/>
    <property type="evidence" value="ECO:0007669"/>
    <property type="project" value="InterPro"/>
</dbReference>
<feature type="domain" description="Gfo/Idh/MocA-like oxidoreductase N-terminal" evidence="1">
    <location>
        <begin position="1"/>
        <end position="117"/>
    </location>
</feature>
<dbReference type="Pfam" id="PF01408">
    <property type="entry name" value="GFO_IDH_MocA"/>
    <property type="match status" value="1"/>
</dbReference>
<comment type="caution">
    <text evidence="3">The sequence shown here is derived from an EMBL/GenBank/DDBJ whole genome shotgun (WGS) entry which is preliminary data.</text>
</comment>
<reference evidence="3" key="1">
    <citation type="submission" date="2020-10" db="EMBL/GenBank/DDBJ databases">
        <authorList>
            <person name="Gilroy R."/>
        </authorList>
    </citation>
    <scope>NUCLEOTIDE SEQUENCE</scope>
    <source>
        <strain evidence="3">CHK199-13235</strain>
    </source>
</reference>
<dbReference type="Pfam" id="PF22725">
    <property type="entry name" value="GFO_IDH_MocA_C3"/>
    <property type="match status" value="1"/>
</dbReference>
<gene>
    <name evidence="3" type="ORF">IAB51_03930</name>
</gene>
<evidence type="ECO:0000259" key="2">
    <source>
        <dbReference type="Pfam" id="PF22725"/>
    </source>
</evidence>
<dbReference type="SUPFAM" id="SSF55347">
    <property type="entry name" value="Glyceraldehyde-3-phosphate dehydrogenase-like, C-terminal domain"/>
    <property type="match status" value="1"/>
</dbReference>
<dbReference type="PANTHER" id="PTHR43054">
    <property type="match status" value="1"/>
</dbReference>
<name>A0A9D1FLZ5_9FIRM</name>
<evidence type="ECO:0000259" key="1">
    <source>
        <dbReference type="Pfam" id="PF01408"/>
    </source>
</evidence>
<organism evidence="3 4">
    <name type="scientific">Candidatus Merdivicinus excrementipullorum</name>
    <dbReference type="NCBI Taxonomy" id="2840867"/>
    <lineage>
        <taxon>Bacteria</taxon>
        <taxon>Bacillati</taxon>
        <taxon>Bacillota</taxon>
        <taxon>Clostridia</taxon>
        <taxon>Eubacteriales</taxon>
        <taxon>Oscillospiraceae</taxon>
        <taxon>Oscillospiraceae incertae sedis</taxon>
        <taxon>Candidatus Merdivicinus</taxon>
    </lineage>
</organism>
<dbReference type="Gene3D" id="3.30.360.10">
    <property type="entry name" value="Dihydrodipicolinate Reductase, domain 2"/>
    <property type="match status" value="1"/>
</dbReference>
<evidence type="ECO:0000313" key="4">
    <source>
        <dbReference type="Proteomes" id="UP000824002"/>
    </source>
</evidence>
<evidence type="ECO:0000313" key="3">
    <source>
        <dbReference type="EMBL" id="HIS75942.1"/>
    </source>
</evidence>
<protein>
    <submittedName>
        <fullName evidence="3">Gfo/Idh/MocA family oxidoreductase</fullName>
    </submittedName>
</protein>
<dbReference type="InterPro" id="IPR000683">
    <property type="entry name" value="Gfo/Idh/MocA-like_OxRdtase_N"/>
</dbReference>
<feature type="domain" description="GFO/IDH/MocA-like oxidoreductase" evidence="2">
    <location>
        <begin position="136"/>
        <end position="245"/>
    </location>
</feature>
<dbReference type="AlphaFoldDB" id="A0A9D1FLZ5"/>
<dbReference type="PANTHER" id="PTHR43054:SF1">
    <property type="entry name" value="SCYLLO-INOSITOL 2-DEHYDROGENASE (NADP(+)) IOLU"/>
    <property type="match status" value="1"/>
</dbReference>
<dbReference type="InterPro" id="IPR036291">
    <property type="entry name" value="NAD(P)-bd_dom_sf"/>
</dbReference>